<keyword evidence="1" id="KW-0472">Membrane</keyword>
<name>A0A5N5EBD8_9ACTN</name>
<dbReference type="EMBL" id="VYUA01000066">
    <property type="protein sequence ID" value="KAB2587948.1"/>
    <property type="molecule type" value="Genomic_DNA"/>
</dbReference>
<evidence type="ECO:0008006" key="4">
    <source>
        <dbReference type="Google" id="ProtNLM"/>
    </source>
</evidence>
<evidence type="ECO:0000313" key="2">
    <source>
        <dbReference type="EMBL" id="KAB2587948.1"/>
    </source>
</evidence>
<proteinExistence type="predicted"/>
<dbReference type="Proteomes" id="UP000326907">
    <property type="component" value="Unassembled WGS sequence"/>
</dbReference>
<keyword evidence="3" id="KW-1185">Reference proteome</keyword>
<reference evidence="2 3" key="1">
    <citation type="submission" date="2019-09" db="EMBL/GenBank/DDBJ databases">
        <authorList>
            <person name="Liu P."/>
        </authorList>
    </citation>
    <scope>NUCLEOTIDE SEQUENCE [LARGE SCALE GENOMIC DNA]</scope>
    <source>
        <strain evidence="2 3">TRM68085</strain>
    </source>
</reference>
<protein>
    <recommendedName>
        <fullName evidence="4">DUF3592 domain-containing protein</fullName>
    </recommendedName>
</protein>
<organism evidence="2 3">
    <name type="scientific">Streptomyces arboris</name>
    <dbReference type="NCBI Taxonomy" id="2600619"/>
    <lineage>
        <taxon>Bacteria</taxon>
        <taxon>Bacillati</taxon>
        <taxon>Actinomycetota</taxon>
        <taxon>Actinomycetes</taxon>
        <taxon>Kitasatosporales</taxon>
        <taxon>Streptomycetaceae</taxon>
        <taxon>Streptomyces</taxon>
    </lineage>
</organism>
<comment type="caution">
    <text evidence="2">The sequence shown here is derived from an EMBL/GenBank/DDBJ whole genome shotgun (WGS) entry which is preliminary data.</text>
</comment>
<gene>
    <name evidence="2" type="ORF">F5983_35025</name>
</gene>
<keyword evidence="1" id="KW-1133">Transmembrane helix</keyword>
<sequence>MLVVLVLAAGAVVWAVALSVSDVRSRQRRISLEVPCSGYGPGRFSSDETRYHLGPVVHEGRVIKGSLYGKELRISVGQAVKVELDPREPTRMYLPDTMPLFAHKVAALLYGGLGIALMGAALAIGM</sequence>
<evidence type="ECO:0000313" key="3">
    <source>
        <dbReference type="Proteomes" id="UP000326907"/>
    </source>
</evidence>
<accession>A0A5N5EBD8</accession>
<evidence type="ECO:0000256" key="1">
    <source>
        <dbReference type="SAM" id="Phobius"/>
    </source>
</evidence>
<feature type="transmembrane region" description="Helical" evidence="1">
    <location>
        <begin position="101"/>
        <end position="124"/>
    </location>
</feature>
<dbReference type="RefSeq" id="WP_151513840.1">
    <property type="nucleotide sequence ID" value="NZ_JBMVCA010000045.1"/>
</dbReference>
<dbReference type="AlphaFoldDB" id="A0A5N5EBD8"/>
<keyword evidence="1" id="KW-0812">Transmembrane</keyword>